<dbReference type="RefSeq" id="XP_069211715.1">
    <property type="nucleotide sequence ID" value="XM_069351329.1"/>
</dbReference>
<feature type="region of interest" description="Disordered" evidence="1">
    <location>
        <begin position="1"/>
        <end position="42"/>
    </location>
</feature>
<proteinExistence type="predicted"/>
<accession>A0ABR3QAQ6</accession>
<protein>
    <submittedName>
        <fullName evidence="2">Uncharacterized protein</fullName>
    </submittedName>
</protein>
<comment type="caution">
    <text evidence="2">The sequence shown here is derived from an EMBL/GenBank/DDBJ whole genome shotgun (WGS) entry which is preliminary data.</text>
</comment>
<organism evidence="2 3">
    <name type="scientific">Vanrija albida</name>
    <dbReference type="NCBI Taxonomy" id="181172"/>
    <lineage>
        <taxon>Eukaryota</taxon>
        <taxon>Fungi</taxon>
        <taxon>Dikarya</taxon>
        <taxon>Basidiomycota</taxon>
        <taxon>Agaricomycotina</taxon>
        <taxon>Tremellomycetes</taxon>
        <taxon>Trichosporonales</taxon>
        <taxon>Trichosporonaceae</taxon>
        <taxon>Vanrija</taxon>
    </lineage>
</organism>
<name>A0ABR3QAQ6_9TREE</name>
<dbReference type="Proteomes" id="UP001565368">
    <property type="component" value="Unassembled WGS sequence"/>
</dbReference>
<feature type="compositionally biased region" description="Low complexity" evidence="1">
    <location>
        <begin position="84"/>
        <end position="110"/>
    </location>
</feature>
<feature type="compositionally biased region" description="Low complexity" evidence="1">
    <location>
        <begin position="11"/>
        <end position="36"/>
    </location>
</feature>
<feature type="region of interest" description="Disordered" evidence="1">
    <location>
        <begin position="70"/>
        <end position="147"/>
    </location>
</feature>
<gene>
    <name evidence="2" type="ORF">Q8F55_002738</name>
</gene>
<feature type="compositionally biased region" description="Pro residues" evidence="1">
    <location>
        <begin position="1"/>
        <end position="10"/>
    </location>
</feature>
<evidence type="ECO:0000313" key="3">
    <source>
        <dbReference type="Proteomes" id="UP001565368"/>
    </source>
</evidence>
<dbReference type="GeneID" id="95983781"/>
<evidence type="ECO:0000256" key="1">
    <source>
        <dbReference type="SAM" id="MobiDB-lite"/>
    </source>
</evidence>
<reference evidence="2 3" key="1">
    <citation type="submission" date="2023-08" db="EMBL/GenBank/DDBJ databases">
        <title>Annotated Genome Sequence of Vanrija albida AlHP1.</title>
        <authorList>
            <person name="Herzog R."/>
        </authorList>
    </citation>
    <scope>NUCLEOTIDE SEQUENCE [LARGE SCALE GENOMIC DNA]</scope>
    <source>
        <strain evidence="2 3">AlHP1</strain>
    </source>
</reference>
<keyword evidence="3" id="KW-1185">Reference proteome</keyword>
<sequence length="411" mass="45015">MPHSTPPQPPSSTSSPALPDPSPSSAASTNPTTPSISDDEAFRTAYNQRTLVLTRPLGDRLDWFSRRATYRLSSPMHETPYEPAPGAESPAPASPNPAQALSPPAQSHAALGIGTPPTTPTSRAASDPAPTTTAEPDPRRTVSDSAPAPPLFVFGASVPQPVPVAVHPRFDFSRPLYIPEYGPNPPQLLPHPDEPGAKRVRFEPPKPTTWTEGDTRLEPSDGVGSFMVDGFYLWAASAKLRREYRAKAPAVITFTHPLESSKNIALVLNAVVNGQLPLKVPDTISMVGLLKHWECKRELEMVVLEAWRSMTDYQISRANALSIAEEVGDWRLARKAVQEIKAAREVLEVSQPHVADLLARYHFAVIVAGEDMRVDPTIKFQQAWAERMAEMKQDPAMITHWRSVLRRLGPV</sequence>
<evidence type="ECO:0000313" key="2">
    <source>
        <dbReference type="EMBL" id="KAL1411771.1"/>
    </source>
</evidence>
<dbReference type="EMBL" id="JBBXJM010000002">
    <property type="protein sequence ID" value="KAL1411771.1"/>
    <property type="molecule type" value="Genomic_DNA"/>
</dbReference>
<feature type="compositionally biased region" description="Low complexity" evidence="1">
    <location>
        <begin position="120"/>
        <end position="135"/>
    </location>
</feature>